<dbReference type="Proteomes" id="UP001056834">
    <property type="component" value="Chromosome"/>
</dbReference>
<keyword evidence="1 4" id="KW-0378">Hydrolase</keyword>
<evidence type="ECO:0000256" key="2">
    <source>
        <dbReference type="SAM" id="Phobius"/>
    </source>
</evidence>
<comment type="subcellular location">
    <subcellularLocation>
        <location evidence="1">Cell inner membrane</location>
        <topology evidence="1">Multi-pass membrane protein</topology>
    </subcellularLocation>
</comment>
<dbReference type="PANTHER" id="PTHR36305:SF1">
    <property type="entry name" value="PHOSPHATIDYLGLYCEROPHOSPHATASE A"/>
    <property type="match status" value="1"/>
</dbReference>
<dbReference type="RefSeq" id="WP_250223435.1">
    <property type="nucleotide sequence ID" value="NZ_CP097762.1"/>
</dbReference>
<proteinExistence type="predicted"/>
<dbReference type="GO" id="GO:0008962">
    <property type="term" value="F:phosphatidylglycerophosphatase activity"/>
    <property type="evidence" value="ECO:0007669"/>
    <property type="project" value="UniProtKB-EC"/>
</dbReference>
<feature type="transmembrane region" description="Helical" evidence="2">
    <location>
        <begin position="136"/>
        <end position="158"/>
    </location>
</feature>
<feature type="transmembrane region" description="Helical" evidence="2">
    <location>
        <begin position="53"/>
        <end position="71"/>
    </location>
</feature>
<evidence type="ECO:0000313" key="4">
    <source>
        <dbReference type="EMBL" id="URJ25304.1"/>
    </source>
</evidence>
<dbReference type="EMBL" id="CP097762">
    <property type="protein sequence ID" value="URJ25304.1"/>
    <property type="molecule type" value="Genomic_DNA"/>
</dbReference>
<keyword evidence="2" id="KW-1133">Transmembrane helix</keyword>
<dbReference type="InterPro" id="IPR007686">
    <property type="entry name" value="YutG/PgpA"/>
</dbReference>
<dbReference type="CDD" id="cd06971">
    <property type="entry name" value="PgpA"/>
    <property type="match status" value="1"/>
</dbReference>
<name>A0ABY4STK5_9ENTR</name>
<comment type="cofactor">
    <cofactor evidence="1">
        <name>Mg(2+)</name>
        <dbReference type="ChEBI" id="CHEBI:18420"/>
    </cofactor>
</comment>
<keyword evidence="1" id="KW-0442">Lipid degradation</keyword>
<keyword evidence="1 2" id="KW-0812">Transmembrane</keyword>
<accession>A0ABY4STK5</accession>
<keyword evidence="1" id="KW-0460">Magnesium</keyword>
<reference evidence="4" key="1">
    <citation type="submission" date="2022-05" db="EMBL/GenBank/DDBJ databases">
        <title>Impact of host demography and evolutionary history on endosymbiont molecular evolution: a test in carpenter ants (Genus Camponotus) and their Blochmannia endosymbionts.</title>
        <authorList>
            <person name="Manthey J.D."/>
            <person name="Giron J.C."/>
            <person name="Hruska J.P."/>
        </authorList>
    </citation>
    <scope>NUCLEOTIDE SEQUENCE</scope>
    <source>
        <strain evidence="4">C-006</strain>
    </source>
</reference>
<evidence type="ECO:0000259" key="3">
    <source>
        <dbReference type="Pfam" id="PF04608"/>
    </source>
</evidence>
<dbReference type="EC" id="3.1.3.27" evidence="1"/>
<dbReference type="SUPFAM" id="SSF101307">
    <property type="entry name" value="YutG-like"/>
    <property type="match status" value="1"/>
</dbReference>
<keyword evidence="1" id="KW-0479">Metal-binding</keyword>
<dbReference type="PIRSF" id="PIRSF006162">
    <property type="entry name" value="PgpA"/>
    <property type="match status" value="1"/>
</dbReference>
<organism evidence="4 5">
    <name type="scientific">Candidatus Blochmannia ocreatus</name>
    <name type="common">nom. nud.</name>
    <dbReference type="NCBI Taxonomy" id="251538"/>
    <lineage>
        <taxon>Bacteria</taxon>
        <taxon>Pseudomonadati</taxon>
        <taxon>Pseudomonadota</taxon>
        <taxon>Gammaproteobacteria</taxon>
        <taxon>Enterobacterales</taxon>
        <taxon>Enterobacteriaceae</taxon>
        <taxon>ant endosymbionts</taxon>
        <taxon>Candidatus Blochmanniella</taxon>
    </lineage>
</organism>
<dbReference type="Pfam" id="PF04608">
    <property type="entry name" value="PgpA"/>
    <property type="match status" value="1"/>
</dbReference>
<keyword evidence="5" id="KW-1185">Reference proteome</keyword>
<keyword evidence="1" id="KW-1208">Phospholipid metabolism</keyword>
<comment type="function">
    <text evidence="1">Lipid phosphatase which dephosphorylates phosphatidylglycerophosphate (PGP) to phosphatidylglycerol (PG).</text>
</comment>
<keyword evidence="1" id="KW-0997">Cell inner membrane</keyword>
<sequence length="162" mass="18700">MLRDLLNTKKFTKTCYLCATGFGIGTIPKTPTGSIASLFAIPIWWILVKLFSYKFYFCFLTIGIIIGTYFCNQTNKIIGIHDHKSIVLDEFLGMWITLIIVPTNNWYYIMFAFTLFRILDITKPWPISWCDRTIKGGFGIIFDDIVAGVISVFLIILFRHFT</sequence>
<evidence type="ECO:0000313" key="5">
    <source>
        <dbReference type="Proteomes" id="UP001056834"/>
    </source>
</evidence>
<keyword evidence="1" id="KW-0443">Lipid metabolism</keyword>
<feature type="transmembrane region" description="Helical" evidence="2">
    <location>
        <begin position="92"/>
        <end position="116"/>
    </location>
</feature>
<dbReference type="InterPro" id="IPR036681">
    <property type="entry name" value="PgpA-like_sf"/>
</dbReference>
<comment type="catalytic activity">
    <reaction evidence="1">
        <text>a 1,2-diacyl-sn-glycero-3-phospho-(1'-sn-glycero-3'-phosphate) + H2O = a 1,2-diacyl-sn-glycero-3-phospho-(1'-sn-glycerol) + phosphate</text>
        <dbReference type="Rhea" id="RHEA:33751"/>
        <dbReference type="ChEBI" id="CHEBI:15377"/>
        <dbReference type="ChEBI" id="CHEBI:43474"/>
        <dbReference type="ChEBI" id="CHEBI:60110"/>
        <dbReference type="ChEBI" id="CHEBI:64716"/>
        <dbReference type="EC" id="3.1.3.27"/>
    </reaction>
</comment>
<feature type="transmembrane region" description="Helical" evidence="2">
    <location>
        <begin position="30"/>
        <end position="47"/>
    </location>
</feature>
<keyword evidence="1" id="KW-1003">Cell membrane</keyword>
<feature type="domain" description="YutG/PgpA" evidence="3">
    <location>
        <begin position="18"/>
        <end position="158"/>
    </location>
</feature>
<gene>
    <name evidence="4" type="ORF">M9405_01090</name>
</gene>
<keyword evidence="1 2" id="KW-0472">Membrane</keyword>
<evidence type="ECO:0000256" key="1">
    <source>
        <dbReference type="PIRNR" id="PIRNR006162"/>
    </source>
</evidence>
<dbReference type="InterPro" id="IPR026037">
    <property type="entry name" value="PgpA"/>
</dbReference>
<comment type="pathway">
    <text evidence="1">Phospholipid metabolism; phosphatidylglycerol biosynthesis; phosphatidylglycerol from CDP-diacylglycerol: step 2/2.</text>
</comment>
<dbReference type="PANTHER" id="PTHR36305">
    <property type="entry name" value="PHOSPHATIDYLGLYCEROPHOSPHATASE A"/>
    <property type="match status" value="1"/>
</dbReference>
<protein>
    <recommendedName>
        <fullName evidence="1">Phosphatidylglycerophosphatase A</fullName>
        <ecNumber evidence="1">3.1.3.27</ecNumber>
    </recommendedName>
    <alternativeName>
        <fullName evidence="1">Phosphatidylglycerolphosphate phosphatase A</fullName>
    </alternativeName>
</protein>
<keyword evidence="1" id="KW-0595">Phospholipid degradation</keyword>